<dbReference type="PROSITE" id="PS50042">
    <property type="entry name" value="CNMP_BINDING_3"/>
    <property type="match status" value="2"/>
</dbReference>
<dbReference type="SUPFAM" id="SSF51206">
    <property type="entry name" value="cAMP-binding domain-like"/>
    <property type="match status" value="2"/>
</dbReference>
<dbReference type="InterPro" id="IPR018490">
    <property type="entry name" value="cNMP-bd_dom_sf"/>
</dbReference>
<sequence length="466" mass="53206">MALSARAIEDFKQTLMSEPRSRAQMNKLRFYVKSIDILKPLPLIQKIQMCKCMELFEHKKGSQIISIKDKVWDFFMVLTGKVAISSPGLSQLIIEPMNIFGKTNPLAEEIHGRINAVAEENSFIIKIPIEKYMKIMSEFISFLEKKKSIEFIEKSIPGGKLISESGKQRILNLFTDAEFKSGEIILKEGEIPGYCFIIREGECKQVNLSGSKKHPWGFMSRTMSCFNYDLAVAGEWVGESSLLFNKPLEFSVIASTYVKAMKITSHALIHGFPKMTISLLKESVGNKVDWWTHRRESIMSTVNNGPLNEGKKDIDETFMNTERGYPKASKAAISSLRRLDLAKTDYRPELMNSRPKIRNLTPVLYRKNEEINEGWRVWSPPKARSFKYIEKPKPEKKAKTILCSGAAVSSNLLPTYTPPKSRKGSLIDKERSNSISIENRTHSPYFPIRVKKIPSFFLKKIDMKND</sequence>
<dbReference type="PANTHER" id="PTHR11635:SF152">
    <property type="entry name" value="CAMP-DEPENDENT PROTEIN KINASE TYPE I REGULATORY SUBUNIT-RELATED"/>
    <property type="match status" value="1"/>
</dbReference>
<dbReference type="InterPro" id="IPR014710">
    <property type="entry name" value="RmlC-like_jellyroll"/>
</dbReference>
<proteinExistence type="predicted"/>
<keyword evidence="3" id="KW-1185">Reference proteome</keyword>
<comment type="caution">
    <text evidence="2">The sequence shown here is derived from an EMBL/GenBank/DDBJ whole genome shotgun (WGS) entry which is preliminary data.</text>
</comment>
<dbReference type="GO" id="GO:0005829">
    <property type="term" value="C:cytosol"/>
    <property type="evidence" value="ECO:0007669"/>
    <property type="project" value="TreeGrafter"/>
</dbReference>
<dbReference type="Proteomes" id="UP001162131">
    <property type="component" value="Unassembled WGS sequence"/>
</dbReference>
<dbReference type="InterPro" id="IPR050503">
    <property type="entry name" value="cAMP-dep_PK_reg_su-like"/>
</dbReference>
<protein>
    <recommendedName>
        <fullName evidence="1">Cyclic nucleotide-binding domain-containing protein</fullName>
    </recommendedName>
</protein>
<evidence type="ECO:0000313" key="3">
    <source>
        <dbReference type="Proteomes" id="UP001162131"/>
    </source>
</evidence>
<dbReference type="GO" id="GO:0004862">
    <property type="term" value="F:cAMP-dependent protein kinase inhibitor activity"/>
    <property type="evidence" value="ECO:0007669"/>
    <property type="project" value="TreeGrafter"/>
</dbReference>
<feature type="domain" description="Cyclic nucleotide-binding" evidence="1">
    <location>
        <begin position="37"/>
        <end position="136"/>
    </location>
</feature>
<dbReference type="CDD" id="cd00038">
    <property type="entry name" value="CAP_ED"/>
    <property type="match status" value="1"/>
</dbReference>
<evidence type="ECO:0000259" key="1">
    <source>
        <dbReference type="PROSITE" id="PS50042"/>
    </source>
</evidence>
<accession>A0AAU9IXN1</accession>
<feature type="domain" description="Cyclic nucleotide-binding" evidence="1">
    <location>
        <begin position="162"/>
        <end position="263"/>
    </location>
</feature>
<gene>
    <name evidence="2" type="ORF">BSTOLATCC_MIC20239</name>
</gene>
<evidence type="ECO:0000313" key="2">
    <source>
        <dbReference type="EMBL" id="CAG9317934.1"/>
    </source>
</evidence>
<dbReference type="AlphaFoldDB" id="A0AAU9IXN1"/>
<dbReference type="PANTHER" id="PTHR11635">
    <property type="entry name" value="CAMP-DEPENDENT PROTEIN KINASE REGULATORY CHAIN"/>
    <property type="match status" value="1"/>
</dbReference>
<organism evidence="2 3">
    <name type="scientific">Blepharisma stoltei</name>
    <dbReference type="NCBI Taxonomy" id="1481888"/>
    <lineage>
        <taxon>Eukaryota</taxon>
        <taxon>Sar</taxon>
        <taxon>Alveolata</taxon>
        <taxon>Ciliophora</taxon>
        <taxon>Postciliodesmatophora</taxon>
        <taxon>Heterotrichea</taxon>
        <taxon>Heterotrichida</taxon>
        <taxon>Blepharismidae</taxon>
        <taxon>Blepharisma</taxon>
    </lineage>
</organism>
<dbReference type="Gene3D" id="2.60.120.10">
    <property type="entry name" value="Jelly Rolls"/>
    <property type="match status" value="2"/>
</dbReference>
<dbReference type="GO" id="GO:0005952">
    <property type="term" value="C:cAMP-dependent protein kinase complex"/>
    <property type="evidence" value="ECO:0007669"/>
    <property type="project" value="InterPro"/>
</dbReference>
<dbReference type="InterPro" id="IPR000595">
    <property type="entry name" value="cNMP-bd_dom"/>
</dbReference>
<dbReference type="GO" id="GO:0030552">
    <property type="term" value="F:cAMP binding"/>
    <property type="evidence" value="ECO:0007669"/>
    <property type="project" value="TreeGrafter"/>
</dbReference>
<name>A0AAU9IXN1_9CILI</name>
<reference evidence="2" key="1">
    <citation type="submission" date="2021-09" db="EMBL/GenBank/DDBJ databases">
        <authorList>
            <consortium name="AG Swart"/>
            <person name="Singh M."/>
            <person name="Singh A."/>
            <person name="Seah K."/>
            <person name="Emmerich C."/>
        </authorList>
    </citation>
    <scope>NUCLEOTIDE SEQUENCE</scope>
    <source>
        <strain evidence="2">ATCC30299</strain>
    </source>
</reference>
<dbReference type="GO" id="GO:0034236">
    <property type="term" value="F:protein kinase A catalytic subunit binding"/>
    <property type="evidence" value="ECO:0007669"/>
    <property type="project" value="TreeGrafter"/>
</dbReference>
<dbReference type="Pfam" id="PF00027">
    <property type="entry name" value="cNMP_binding"/>
    <property type="match status" value="1"/>
</dbReference>
<dbReference type="EMBL" id="CAJZBQ010000019">
    <property type="protein sequence ID" value="CAG9317934.1"/>
    <property type="molecule type" value="Genomic_DNA"/>
</dbReference>